<name>A0A075H7W8_9ARCH</name>
<protein>
    <recommendedName>
        <fullName evidence="2 6">Acetate--CoA ligase</fullName>
        <ecNumber evidence="2 6">6.2.1.1</ecNumber>
    </recommendedName>
</protein>
<dbReference type="InterPro" id="IPR042099">
    <property type="entry name" value="ANL_N_sf"/>
</dbReference>
<dbReference type="PROSITE" id="PS00455">
    <property type="entry name" value="AMP_BINDING"/>
    <property type="match status" value="1"/>
</dbReference>
<dbReference type="PANTHER" id="PTHR24095:SF14">
    <property type="entry name" value="ACETYL-COENZYME A SYNTHETASE 1"/>
    <property type="match status" value="1"/>
</dbReference>
<dbReference type="Pfam" id="PF16177">
    <property type="entry name" value="ACAS_N"/>
    <property type="match status" value="1"/>
</dbReference>
<dbReference type="GO" id="GO:0003987">
    <property type="term" value="F:acetate-CoA ligase activity"/>
    <property type="evidence" value="ECO:0007669"/>
    <property type="project" value="UniProtKB-UniRule"/>
</dbReference>
<dbReference type="InterPro" id="IPR032387">
    <property type="entry name" value="ACAS_N"/>
</dbReference>
<evidence type="ECO:0000256" key="3">
    <source>
        <dbReference type="ARBA" id="ARBA00022598"/>
    </source>
</evidence>
<keyword evidence="5" id="KW-0067">ATP-binding</keyword>
<organism evidence="10">
    <name type="scientific">uncultured marine thaumarchaeote KM3_54_G03</name>
    <dbReference type="NCBI Taxonomy" id="1456192"/>
    <lineage>
        <taxon>Archaea</taxon>
        <taxon>Nitrososphaerota</taxon>
        <taxon>environmental samples</taxon>
    </lineage>
</organism>
<keyword evidence="3 10" id="KW-0436">Ligase</keyword>
<evidence type="ECO:0000259" key="7">
    <source>
        <dbReference type="Pfam" id="PF00501"/>
    </source>
</evidence>
<dbReference type="EC" id="6.2.1.1" evidence="2 6"/>
<dbReference type="NCBIfam" id="TIGR02188">
    <property type="entry name" value="Ac_CoA_lig_AcsA"/>
    <property type="match status" value="1"/>
</dbReference>
<dbReference type="GO" id="GO:0043955">
    <property type="term" value="F:3-hydroxypropionyl-CoA synthetase activity"/>
    <property type="evidence" value="ECO:0007669"/>
    <property type="project" value="UniProtKB-ARBA"/>
</dbReference>
<dbReference type="AlphaFoldDB" id="A0A075H7W8"/>
<dbReference type="PANTHER" id="PTHR24095">
    <property type="entry name" value="ACETYL-COENZYME A SYNTHETASE"/>
    <property type="match status" value="1"/>
</dbReference>
<proteinExistence type="inferred from homology"/>
<dbReference type="SUPFAM" id="SSF56801">
    <property type="entry name" value="Acetyl-CoA synthetase-like"/>
    <property type="match status" value="1"/>
</dbReference>
<evidence type="ECO:0000256" key="2">
    <source>
        <dbReference type="ARBA" id="ARBA00013275"/>
    </source>
</evidence>
<dbReference type="GO" id="GO:0043427">
    <property type="term" value="P:carbon fixation by 3-hydroxypropionate cycle"/>
    <property type="evidence" value="ECO:0007669"/>
    <property type="project" value="UniProtKB-ARBA"/>
</dbReference>
<dbReference type="Gene3D" id="3.30.300.30">
    <property type="match status" value="1"/>
</dbReference>
<evidence type="ECO:0000256" key="4">
    <source>
        <dbReference type="ARBA" id="ARBA00022741"/>
    </source>
</evidence>
<evidence type="ECO:0000256" key="6">
    <source>
        <dbReference type="NCBIfam" id="TIGR02188"/>
    </source>
</evidence>
<dbReference type="InterPro" id="IPR011904">
    <property type="entry name" value="Ac_CoA_lig"/>
</dbReference>
<dbReference type="GO" id="GO:0019427">
    <property type="term" value="P:acetyl-CoA biosynthetic process from acetate"/>
    <property type="evidence" value="ECO:0007669"/>
    <property type="project" value="UniProtKB-UniRule"/>
</dbReference>
<dbReference type="InterPro" id="IPR000873">
    <property type="entry name" value="AMP-dep_synth/lig_dom"/>
</dbReference>
<keyword evidence="4" id="KW-0547">Nucleotide-binding</keyword>
<accession>A0A075H7W8</accession>
<feature type="domain" description="AMP-binding enzyme C-terminal" evidence="8">
    <location>
        <begin position="515"/>
        <end position="594"/>
    </location>
</feature>
<dbReference type="GO" id="GO:0005524">
    <property type="term" value="F:ATP binding"/>
    <property type="evidence" value="ECO:0007669"/>
    <property type="project" value="UniProtKB-KW"/>
</dbReference>
<dbReference type="FunFam" id="3.40.50.12780:FF:000001">
    <property type="entry name" value="Acetyl-coenzyme A synthetase"/>
    <property type="match status" value="1"/>
</dbReference>
<evidence type="ECO:0000313" key="10">
    <source>
        <dbReference type="EMBL" id="AIF12134.1"/>
    </source>
</evidence>
<dbReference type="Pfam" id="PF00501">
    <property type="entry name" value="AMP-binding"/>
    <property type="match status" value="1"/>
</dbReference>
<sequence length="644" mass="72076">MGADSYDIGLGHSDTKVRTDAESDFVLFWDMQAKKLSWFKPWTKTLEWNTPFAKWFVDGKINASYNTLDVHQSNRAQKPAILWEGEDGATRTVTYQDLFHDVCKFANVLKSLGVKKGDRVTVYLPMIPELPVTMLACSRIGAIHVVVFSGFSTTSLRDRIDDSKSKIIVTADVGFRKGSIIKLQEIVDEAIKDLGFVKHVVVLKRTNSQSNLSPKHHLWNELMDNSSDECEPEELDSTHPLYILYTSGTTGKPKGVLHGTGGYLTHLHSTFEWAFDIKDSDIFFCTADIGWVTGHSYVVYGPLLHGATVIMYEGAPDYPTPSRMWEIIQRYGVTIFYTTPTALRMFMKFGDALPNSFDLSSLRLLGTVGEPINPDVWRWYFTIIGKSKCPIVDTWWQTETGGMMLSPLPGLETISLKPGSATKPIPGTDIAVVDENGHETASGKKGYLVIRNPWPGMLMTLWGDDEKYRNVYWSKYKNTYYPGDYAIKDSDGYFWLLGRADDILKVAGHRIGTAEVESALVSHIDVVEAAVCGIPDEIKGDAIIAFAILKQNAKRNHDELRSELIEIIRNGIGPIATPQQIHFVTKLPKTRSGKIMRRLLKAIAKNEKIGDISTLEDGSAVHEIQALFDELEKAVRENQNKSGN</sequence>
<dbReference type="InterPro" id="IPR025110">
    <property type="entry name" value="AMP-bd_C"/>
</dbReference>
<evidence type="ECO:0000256" key="1">
    <source>
        <dbReference type="ARBA" id="ARBA00006432"/>
    </source>
</evidence>
<dbReference type="InterPro" id="IPR020845">
    <property type="entry name" value="AMP-binding_CS"/>
</dbReference>
<dbReference type="Pfam" id="PF13193">
    <property type="entry name" value="AMP-binding_C"/>
    <property type="match status" value="1"/>
</dbReference>
<evidence type="ECO:0000259" key="9">
    <source>
        <dbReference type="Pfam" id="PF16177"/>
    </source>
</evidence>
<feature type="domain" description="Acetyl-coenzyme A synthetase N-terminal" evidence="9">
    <location>
        <begin position="20"/>
        <end position="66"/>
    </location>
</feature>
<comment type="similarity">
    <text evidence="1">Belongs to the ATP-dependent AMP-binding enzyme family.</text>
</comment>
<feature type="domain" description="AMP-dependent synthetase/ligase" evidence="7">
    <location>
        <begin position="73"/>
        <end position="454"/>
    </location>
</feature>
<dbReference type="InterPro" id="IPR045851">
    <property type="entry name" value="AMP-bd_C_sf"/>
</dbReference>
<dbReference type="EMBL" id="KF900938">
    <property type="protein sequence ID" value="AIF12134.1"/>
    <property type="molecule type" value="Genomic_DNA"/>
</dbReference>
<dbReference type="CDD" id="cd05966">
    <property type="entry name" value="ACS"/>
    <property type="match status" value="1"/>
</dbReference>
<dbReference type="Gene3D" id="3.40.50.12780">
    <property type="entry name" value="N-terminal domain of ligase-like"/>
    <property type="match status" value="1"/>
</dbReference>
<gene>
    <name evidence="10" type="primary">ACSS</name>
    <name evidence="10" type="synonym">acs</name>
</gene>
<evidence type="ECO:0000256" key="5">
    <source>
        <dbReference type="ARBA" id="ARBA00022840"/>
    </source>
</evidence>
<dbReference type="GO" id="GO:0016208">
    <property type="term" value="F:AMP binding"/>
    <property type="evidence" value="ECO:0007669"/>
    <property type="project" value="InterPro"/>
</dbReference>
<dbReference type="NCBIfam" id="NF001208">
    <property type="entry name" value="PRK00174.1"/>
    <property type="match status" value="1"/>
</dbReference>
<reference evidence="10" key="1">
    <citation type="journal article" date="2014" name="Genome Biol. Evol.">
        <title>Pangenome evidence for extensive interdomain horizontal transfer affecting lineage core and shell genes in uncultured planktonic thaumarchaeota and euryarchaeota.</title>
        <authorList>
            <person name="Deschamps P."/>
            <person name="Zivanovic Y."/>
            <person name="Moreira D."/>
            <person name="Rodriguez-Valera F."/>
            <person name="Lopez-Garcia P."/>
        </authorList>
    </citation>
    <scope>NUCLEOTIDE SEQUENCE</scope>
</reference>
<evidence type="ECO:0000259" key="8">
    <source>
        <dbReference type="Pfam" id="PF13193"/>
    </source>
</evidence>